<gene>
    <name evidence="1" type="ORF">Pla52n_15040</name>
</gene>
<dbReference type="AlphaFoldDB" id="A0A5C6B350"/>
<proteinExistence type="predicted"/>
<dbReference type="EMBL" id="SJPN01000002">
    <property type="protein sequence ID" value="TWU05789.1"/>
    <property type="molecule type" value="Genomic_DNA"/>
</dbReference>
<dbReference type="Proteomes" id="UP000320176">
    <property type="component" value="Unassembled WGS sequence"/>
</dbReference>
<evidence type="ECO:0000313" key="2">
    <source>
        <dbReference type="Proteomes" id="UP000320176"/>
    </source>
</evidence>
<keyword evidence="2" id="KW-1185">Reference proteome</keyword>
<reference evidence="1 2" key="1">
    <citation type="submission" date="2019-02" db="EMBL/GenBank/DDBJ databases">
        <title>Deep-cultivation of Planctomycetes and their phenomic and genomic characterization uncovers novel biology.</title>
        <authorList>
            <person name="Wiegand S."/>
            <person name="Jogler M."/>
            <person name="Boedeker C."/>
            <person name="Pinto D."/>
            <person name="Vollmers J."/>
            <person name="Rivas-Marin E."/>
            <person name="Kohn T."/>
            <person name="Peeters S.H."/>
            <person name="Heuer A."/>
            <person name="Rast P."/>
            <person name="Oberbeckmann S."/>
            <person name="Bunk B."/>
            <person name="Jeske O."/>
            <person name="Meyerdierks A."/>
            <person name="Storesund J.E."/>
            <person name="Kallscheuer N."/>
            <person name="Luecker S."/>
            <person name="Lage O.M."/>
            <person name="Pohl T."/>
            <person name="Merkel B.J."/>
            <person name="Hornburger P."/>
            <person name="Mueller R.-W."/>
            <person name="Bruemmer F."/>
            <person name="Labrenz M."/>
            <person name="Spormann A.M."/>
            <person name="Op Den Camp H."/>
            <person name="Overmann J."/>
            <person name="Amann R."/>
            <person name="Jetten M.S.M."/>
            <person name="Mascher T."/>
            <person name="Medema M.H."/>
            <person name="Devos D.P."/>
            <person name="Kaster A.-K."/>
            <person name="Ovreas L."/>
            <person name="Rohde M."/>
            <person name="Galperin M.Y."/>
            <person name="Jogler C."/>
        </authorList>
    </citation>
    <scope>NUCLEOTIDE SEQUENCE [LARGE SCALE GENOMIC DNA]</scope>
    <source>
        <strain evidence="1 2">Pla52n</strain>
    </source>
</reference>
<comment type="caution">
    <text evidence="1">The sequence shown here is derived from an EMBL/GenBank/DDBJ whole genome shotgun (WGS) entry which is preliminary data.</text>
</comment>
<protein>
    <submittedName>
        <fullName evidence="1">Uncharacterized protein</fullName>
    </submittedName>
</protein>
<accession>A0A5C6B350</accession>
<evidence type="ECO:0000313" key="1">
    <source>
        <dbReference type="EMBL" id="TWU05789.1"/>
    </source>
</evidence>
<sequence length="148" mass="16500">MATWQSFGKLFGVATLFDFGEKRCRKNLPLGDTVQPPAYVSLIHSEFVQLAGDVGSDLLVLEELGMIRSGSCWQIPFSQSNPSAFEDRTLIELVSQLRSLGVKFGEDFKQMCDPATYMRELRSRSALDGGFDTIAFRGPQDWIITTVP</sequence>
<organism evidence="1 2">
    <name type="scientific">Stieleria varia</name>
    <dbReference type="NCBI Taxonomy" id="2528005"/>
    <lineage>
        <taxon>Bacteria</taxon>
        <taxon>Pseudomonadati</taxon>
        <taxon>Planctomycetota</taxon>
        <taxon>Planctomycetia</taxon>
        <taxon>Pirellulales</taxon>
        <taxon>Pirellulaceae</taxon>
        <taxon>Stieleria</taxon>
    </lineage>
</organism>
<name>A0A5C6B350_9BACT</name>
<dbReference type="RefSeq" id="WP_342190267.1">
    <property type="nucleotide sequence ID" value="NZ_CP151726.1"/>
</dbReference>